<name>A0ABY4H0I6_9BACI</name>
<dbReference type="EMBL" id="CP095074">
    <property type="protein sequence ID" value="UOQ93957.1"/>
    <property type="molecule type" value="Genomic_DNA"/>
</dbReference>
<dbReference type="Pfam" id="PF01521">
    <property type="entry name" value="Fe-S_biosyn"/>
    <property type="match status" value="1"/>
</dbReference>
<dbReference type="Proteomes" id="UP000831880">
    <property type="component" value="Chromosome"/>
</dbReference>
<evidence type="ECO:0000313" key="3">
    <source>
        <dbReference type="Proteomes" id="UP000831880"/>
    </source>
</evidence>
<feature type="domain" description="Core" evidence="1">
    <location>
        <begin position="1"/>
        <end position="79"/>
    </location>
</feature>
<dbReference type="Gene3D" id="2.60.300.12">
    <property type="entry name" value="HesB-like domain"/>
    <property type="match status" value="1"/>
</dbReference>
<dbReference type="InterPro" id="IPR035903">
    <property type="entry name" value="HesB-like_dom_sf"/>
</dbReference>
<gene>
    <name evidence="2" type="ORF">MUO14_03005</name>
</gene>
<keyword evidence="3" id="KW-1185">Reference proteome</keyword>
<protein>
    <submittedName>
        <fullName evidence="2">Adhesin</fullName>
    </submittedName>
</protein>
<proteinExistence type="predicted"/>
<dbReference type="RefSeq" id="WP_244753568.1">
    <property type="nucleotide sequence ID" value="NZ_CP095074.1"/>
</dbReference>
<organism evidence="2 3">
    <name type="scientific">Halobacillus shinanisalinarum</name>
    <dbReference type="NCBI Taxonomy" id="2932258"/>
    <lineage>
        <taxon>Bacteria</taxon>
        <taxon>Bacillati</taxon>
        <taxon>Bacillota</taxon>
        <taxon>Bacilli</taxon>
        <taxon>Bacillales</taxon>
        <taxon>Bacillaceae</taxon>
        <taxon>Halobacillus</taxon>
    </lineage>
</organism>
<evidence type="ECO:0000259" key="1">
    <source>
        <dbReference type="Pfam" id="PF01521"/>
    </source>
</evidence>
<accession>A0ABY4H0I6</accession>
<dbReference type="SUPFAM" id="SSF89360">
    <property type="entry name" value="HesB-like domain"/>
    <property type="match status" value="1"/>
</dbReference>
<evidence type="ECO:0000313" key="2">
    <source>
        <dbReference type="EMBL" id="UOQ93957.1"/>
    </source>
</evidence>
<reference evidence="2 3" key="1">
    <citation type="submission" date="2022-04" db="EMBL/GenBank/DDBJ databases">
        <title>Halobacillus sp. isolated from saltern.</title>
        <authorList>
            <person name="Won M."/>
            <person name="Lee C.-M."/>
            <person name="Woen H.-Y."/>
            <person name="Kwon S.-W."/>
        </authorList>
    </citation>
    <scope>NUCLEOTIDE SEQUENCE [LARGE SCALE GENOMIC DNA]</scope>
    <source>
        <strain evidence="2 3">SSTM10-2</strain>
    </source>
</reference>
<dbReference type="InterPro" id="IPR000361">
    <property type="entry name" value="ATAP_core_dom"/>
</dbReference>
<sequence>MKITEDAKQTLSKLIGEKGAEGIRVHSVGGGCCGPQIGLSLDQPEESDTVEEVNGIRVAIDQQVKDTVDQVTLDKNGEQLVLLGLDNCC</sequence>